<feature type="transmembrane region" description="Helical" evidence="5">
    <location>
        <begin position="252"/>
        <end position="277"/>
    </location>
</feature>
<dbReference type="PANTHER" id="PTHR37422:SF21">
    <property type="entry name" value="EXOQ-LIKE PROTEIN"/>
    <property type="match status" value="1"/>
</dbReference>
<protein>
    <recommendedName>
        <fullName evidence="6">O-antigen ligase-related domain-containing protein</fullName>
    </recommendedName>
</protein>
<feature type="transmembrane region" description="Helical" evidence="5">
    <location>
        <begin position="374"/>
        <end position="391"/>
    </location>
</feature>
<dbReference type="PANTHER" id="PTHR37422">
    <property type="entry name" value="TEICHURONIC ACID BIOSYNTHESIS PROTEIN TUAE"/>
    <property type="match status" value="1"/>
</dbReference>
<dbReference type="InterPro" id="IPR007016">
    <property type="entry name" value="O-antigen_ligase-rel_domated"/>
</dbReference>
<keyword evidence="4 5" id="KW-0472">Membrane</keyword>
<evidence type="ECO:0000313" key="7">
    <source>
        <dbReference type="EMBL" id="MRX10987.1"/>
    </source>
</evidence>
<dbReference type="EMBL" id="WKJM01000027">
    <property type="protein sequence ID" value="MRX10987.1"/>
    <property type="molecule type" value="Genomic_DNA"/>
</dbReference>
<feature type="transmembrane region" description="Helical" evidence="5">
    <location>
        <begin position="206"/>
        <end position="223"/>
    </location>
</feature>
<feature type="transmembrane region" description="Helical" evidence="5">
    <location>
        <begin position="229"/>
        <end position="245"/>
    </location>
</feature>
<comment type="subcellular location">
    <subcellularLocation>
        <location evidence="1">Membrane</location>
        <topology evidence="1">Multi-pass membrane protein</topology>
    </subcellularLocation>
</comment>
<keyword evidence="8" id="KW-1185">Reference proteome</keyword>
<evidence type="ECO:0000256" key="3">
    <source>
        <dbReference type="ARBA" id="ARBA00022989"/>
    </source>
</evidence>
<feature type="transmembrane region" description="Helical" evidence="5">
    <location>
        <begin position="403"/>
        <end position="420"/>
    </location>
</feature>
<organism evidence="7 8">
    <name type="scientific">Duganella alba</name>
    <dbReference type="NCBI Taxonomy" id="2666081"/>
    <lineage>
        <taxon>Bacteria</taxon>
        <taxon>Pseudomonadati</taxon>
        <taxon>Pseudomonadota</taxon>
        <taxon>Betaproteobacteria</taxon>
        <taxon>Burkholderiales</taxon>
        <taxon>Oxalobacteraceae</taxon>
        <taxon>Telluria group</taxon>
        <taxon>Duganella</taxon>
    </lineage>
</organism>
<dbReference type="InterPro" id="IPR051533">
    <property type="entry name" value="WaaL-like"/>
</dbReference>
<evidence type="ECO:0000313" key="8">
    <source>
        <dbReference type="Proteomes" id="UP000481037"/>
    </source>
</evidence>
<sequence>MCSRRAGSQEMGMKKQEKHAPSGAFWVLLLVLMLIQFTGAWAYPPASEFGAELRTERTLGVPFQYSLWLLILLAMAWHVNKAGFAPLFRVLRLFVPFWAIGLLAAVFGFDPISSTRSVVLWSLMAIGAALITIELPAERVVRVVNLTTIALMLASALLALALPTYGTHLSGSVHAWRGVFVGKNMLGWIAALLVVANVVMVNQQNWRLAGGAALLAFICLVGSDSKGALMAALITLGYLFMLTRLRRRLTPGFAVGVLVFLLLLTAVMIFLVAPFLLEALGRDATLTGRTDVWSTYLAAIVKTPWLGEGPGAYTTLSPLTAPLAQRLAYLGAILTPHNIYLGVIGDTGLFGLIIFLCTLIYLATILPLRLRGQGTLMCAVVGFLILAHGMVETHEILIPGPGWFLLMLAYGLVLKHAVAAPTRRAQRPARQPMRDKLAPS</sequence>
<comment type="caution">
    <text evidence="7">The sequence shown here is derived from an EMBL/GenBank/DDBJ whole genome shotgun (WGS) entry which is preliminary data.</text>
</comment>
<keyword evidence="2 5" id="KW-0812">Transmembrane</keyword>
<dbReference type="Proteomes" id="UP000481037">
    <property type="component" value="Unassembled WGS sequence"/>
</dbReference>
<feature type="transmembrane region" description="Helical" evidence="5">
    <location>
        <begin position="143"/>
        <end position="165"/>
    </location>
</feature>
<feature type="domain" description="O-antigen ligase-related" evidence="6">
    <location>
        <begin position="212"/>
        <end position="356"/>
    </location>
</feature>
<evidence type="ECO:0000256" key="5">
    <source>
        <dbReference type="SAM" id="Phobius"/>
    </source>
</evidence>
<evidence type="ECO:0000259" key="6">
    <source>
        <dbReference type="Pfam" id="PF04932"/>
    </source>
</evidence>
<feature type="transmembrane region" description="Helical" evidence="5">
    <location>
        <begin position="21"/>
        <end position="43"/>
    </location>
</feature>
<evidence type="ECO:0000256" key="4">
    <source>
        <dbReference type="ARBA" id="ARBA00023136"/>
    </source>
</evidence>
<reference evidence="7 8" key="1">
    <citation type="submission" date="2019-11" db="EMBL/GenBank/DDBJ databases">
        <title>Novel species isolated from a subtropical stream in China.</title>
        <authorList>
            <person name="Lu H."/>
        </authorList>
    </citation>
    <scope>NUCLEOTIDE SEQUENCE [LARGE SCALE GENOMIC DNA]</scope>
    <source>
        <strain evidence="7 8">FT25W</strain>
    </source>
</reference>
<accession>A0A6L5QMT6</accession>
<name>A0A6L5QMT6_9BURK</name>
<keyword evidence="3 5" id="KW-1133">Transmembrane helix</keyword>
<evidence type="ECO:0000256" key="2">
    <source>
        <dbReference type="ARBA" id="ARBA00022692"/>
    </source>
</evidence>
<gene>
    <name evidence="7" type="ORF">GJ697_24495</name>
</gene>
<feature type="transmembrane region" description="Helical" evidence="5">
    <location>
        <begin position="63"/>
        <end position="79"/>
    </location>
</feature>
<feature type="transmembrane region" description="Helical" evidence="5">
    <location>
        <begin position="118"/>
        <end position="136"/>
    </location>
</feature>
<dbReference type="GO" id="GO:0016020">
    <property type="term" value="C:membrane"/>
    <property type="evidence" value="ECO:0007669"/>
    <property type="project" value="UniProtKB-SubCell"/>
</dbReference>
<feature type="transmembrane region" description="Helical" evidence="5">
    <location>
        <begin position="185"/>
        <end position="201"/>
    </location>
</feature>
<evidence type="ECO:0000256" key="1">
    <source>
        <dbReference type="ARBA" id="ARBA00004141"/>
    </source>
</evidence>
<feature type="transmembrane region" description="Helical" evidence="5">
    <location>
        <begin position="339"/>
        <end position="362"/>
    </location>
</feature>
<dbReference type="AlphaFoldDB" id="A0A6L5QMT6"/>
<proteinExistence type="predicted"/>
<dbReference type="Pfam" id="PF04932">
    <property type="entry name" value="Wzy_C"/>
    <property type="match status" value="1"/>
</dbReference>
<feature type="transmembrane region" description="Helical" evidence="5">
    <location>
        <begin position="91"/>
        <end position="112"/>
    </location>
</feature>